<dbReference type="HAMAP" id="MF_01151">
    <property type="entry name" value="GrpE"/>
    <property type="match status" value="1"/>
</dbReference>
<dbReference type="Gene3D" id="2.30.22.10">
    <property type="entry name" value="Head domain of nucleotide exchange factor GrpE"/>
    <property type="match status" value="1"/>
</dbReference>
<comment type="subunit">
    <text evidence="2">Homodimer.</text>
</comment>
<dbReference type="EMBL" id="RYUY01000001">
    <property type="protein sequence ID" value="RYQ40606.1"/>
    <property type="molecule type" value="Genomic_DNA"/>
</dbReference>
<evidence type="ECO:0000313" key="4">
    <source>
        <dbReference type="Proteomes" id="UP000293208"/>
    </source>
</evidence>
<comment type="function">
    <text evidence="2">Participates actively in the response to hyperosmotic and heat shock by preventing the aggregation of stress-denatured proteins, in association with DnaK and GrpE. It is the nucleotide exchange factor for DnaK and may function as a thermosensor. Unfolded proteins bind initially to DnaJ; upon interaction with the DnaJ-bound protein, DnaK hydrolyzes its bound ATP, resulting in the formation of a stable complex. GrpE releases ADP from DnaK; ATP binding to DnaK triggers the release of the substrate protein, thus completing the reaction cycle. Several rounds of ATP-dependent interactions between DnaJ, DnaK and GrpE are required for fully efficient folding.</text>
</comment>
<dbReference type="GO" id="GO:0005737">
    <property type="term" value="C:cytoplasm"/>
    <property type="evidence" value="ECO:0007669"/>
    <property type="project" value="UniProtKB-SubCell"/>
</dbReference>
<dbReference type="GO" id="GO:0051087">
    <property type="term" value="F:protein-folding chaperone binding"/>
    <property type="evidence" value="ECO:0007669"/>
    <property type="project" value="InterPro"/>
</dbReference>
<accession>A0A4V1Y5E9</accession>
<dbReference type="Pfam" id="PF01025">
    <property type="entry name" value="GrpE"/>
    <property type="match status" value="1"/>
</dbReference>
<name>A0A4V1Y5E9_9BIFI</name>
<sequence>MSDGQRENEVTLESVSAQVSELRDLFVRRLYEDKNTKALVQQVNASLERRDAIDKRNAVAPFIKELLLAVDRLRTNAPSDELNQSVCDEIVTILDRYGVTAIDNTGTVDPKVHEVVGLVPADDDGDAGTITEVVRPGYLIGDVVLRPSQVVVSQ</sequence>
<dbReference type="SUPFAM" id="SSF51064">
    <property type="entry name" value="Head domain of nucleotide exchange factor GrpE"/>
    <property type="match status" value="1"/>
</dbReference>
<evidence type="ECO:0000256" key="2">
    <source>
        <dbReference type="HAMAP-Rule" id="MF_01151"/>
    </source>
</evidence>
<comment type="similarity">
    <text evidence="2">Belongs to the GrpE family.</text>
</comment>
<evidence type="ECO:0000313" key="3">
    <source>
        <dbReference type="EMBL" id="RYQ40606.1"/>
    </source>
</evidence>
<protein>
    <recommendedName>
        <fullName evidence="2">Protein GrpE</fullName>
    </recommendedName>
    <alternativeName>
        <fullName evidence="2">HSP-70 cofactor</fullName>
    </alternativeName>
</protein>
<evidence type="ECO:0000256" key="1">
    <source>
        <dbReference type="ARBA" id="ARBA00023186"/>
    </source>
</evidence>
<dbReference type="Proteomes" id="UP000293208">
    <property type="component" value="Unassembled WGS sequence"/>
</dbReference>
<comment type="caution">
    <text evidence="3">The sequence shown here is derived from an EMBL/GenBank/DDBJ whole genome shotgun (WGS) entry which is preliminary data.</text>
</comment>
<keyword evidence="1 2" id="KW-0143">Chaperone</keyword>
<organism evidence="3 4">
    <name type="scientific">Bifidobacterium pseudolongum subsp. globosum</name>
    <dbReference type="NCBI Taxonomy" id="1690"/>
    <lineage>
        <taxon>Bacteria</taxon>
        <taxon>Bacillati</taxon>
        <taxon>Actinomycetota</taxon>
        <taxon>Actinomycetes</taxon>
        <taxon>Bifidobacteriales</taxon>
        <taxon>Bifidobacteriaceae</taxon>
        <taxon>Bifidobacterium</taxon>
    </lineage>
</organism>
<dbReference type="GO" id="GO:0000774">
    <property type="term" value="F:adenyl-nucleotide exchange factor activity"/>
    <property type="evidence" value="ECO:0007669"/>
    <property type="project" value="InterPro"/>
</dbReference>
<proteinExistence type="inferred from homology"/>
<keyword evidence="2" id="KW-0963">Cytoplasm</keyword>
<dbReference type="RefSeq" id="WP_129914050.1">
    <property type="nucleotide sequence ID" value="NZ_RYUY01000001.1"/>
</dbReference>
<gene>
    <name evidence="2" type="primary">grpE</name>
    <name evidence="3" type="ORF">PG2001B_0487</name>
</gene>
<dbReference type="InterPro" id="IPR000740">
    <property type="entry name" value="GrpE"/>
</dbReference>
<keyword evidence="2" id="KW-0346">Stress response</keyword>
<dbReference type="InterPro" id="IPR009012">
    <property type="entry name" value="GrpE_head"/>
</dbReference>
<comment type="subcellular location">
    <subcellularLocation>
        <location evidence="2">Cytoplasm</location>
    </subcellularLocation>
</comment>
<reference evidence="3 4" key="1">
    <citation type="submission" date="2018-12" db="EMBL/GenBank/DDBJ databases">
        <title>Unveiling genomic diversity among members of the Bifidobacterium pseudolongum species, a widely distributed gut commensal of the animal kingdom.</title>
        <authorList>
            <person name="Lugli G.A."/>
            <person name="Duranti S."/>
            <person name="Albert K."/>
            <person name="Mancabelli L."/>
            <person name="Napoli S."/>
            <person name="Viappiani A."/>
            <person name="Anzalone R."/>
            <person name="Longhi G."/>
            <person name="Milani C."/>
            <person name="Turroni F."/>
            <person name="Alessandri G."/>
            <person name="Sela D.A."/>
            <person name="Van Sinderen D."/>
            <person name="Ventura M."/>
        </authorList>
    </citation>
    <scope>NUCLEOTIDE SEQUENCE [LARGE SCALE GENOMIC DNA]</scope>
    <source>
        <strain evidence="3 4">2001B</strain>
    </source>
</reference>
<dbReference type="AlphaFoldDB" id="A0A4V1Y5E9"/>
<dbReference type="GO" id="GO:0042803">
    <property type="term" value="F:protein homodimerization activity"/>
    <property type="evidence" value="ECO:0007669"/>
    <property type="project" value="InterPro"/>
</dbReference>
<dbReference type="GO" id="GO:0006457">
    <property type="term" value="P:protein folding"/>
    <property type="evidence" value="ECO:0007669"/>
    <property type="project" value="InterPro"/>
</dbReference>
<dbReference type="PROSITE" id="PS01071">
    <property type="entry name" value="GRPE"/>
    <property type="match status" value="1"/>
</dbReference>